<dbReference type="Proteomes" id="UP001152622">
    <property type="component" value="Chromosome 1"/>
</dbReference>
<evidence type="ECO:0000313" key="2">
    <source>
        <dbReference type="Proteomes" id="UP001152622"/>
    </source>
</evidence>
<proteinExistence type="predicted"/>
<reference evidence="1" key="1">
    <citation type="journal article" date="2023" name="Science">
        <title>Genome structures resolve the early diversification of teleost fishes.</title>
        <authorList>
            <person name="Parey E."/>
            <person name="Louis A."/>
            <person name="Montfort J."/>
            <person name="Bouchez O."/>
            <person name="Roques C."/>
            <person name="Iampietro C."/>
            <person name="Lluch J."/>
            <person name="Castinel A."/>
            <person name="Donnadieu C."/>
            <person name="Desvignes T."/>
            <person name="Floi Bucao C."/>
            <person name="Jouanno E."/>
            <person name="Wen M."/>
            <person name="Mejri S."/>
            <person name="Dirks R."/>
            <person name="Jansen H."/>
            <person name="Henkel C."/>
            <person name="Chen W.J."/>
            <person name="Zahm M."/>
            <person name="Cabau C."/>
            <person name="Klopp C."/>
            <person name="Thompson A.W."/>
            <person name="Robinson-Rechavi M."/>
            <person name="Braasch I."/>
            <person name="Lecointre G."/>
            <person name="Bobe J."/>
            <person name="Postlethwait J.H."/>
            <person name="Berthelot C."/>
            <person name="Roest Crollius H."/>
            <person name="Guiguen Y."/>
        </authorList>
    </citation>
    <scope>NUCLEOTIDE SEQUENCE</scope>
    <source>
        <strain evidence="1">WJC10195</strain>
    </source>
</reference>
<protein>
    <submittedName>
        <fullName evidence="1">Uncharacterized protein</fullName>
    </submittedName>
</protein>
<dbReference type="EMBL" id="JAINUF010000001">
    <property type="protein sequence ID" value="KAJ8380609.1"/>
    <property type="molecule type" value="Genomic_DNA"/>
</dbReference>
<comment type="caution">
    <text evidence="1">The sequence shown here is derived from an EMBL/GenBank/DDBJ whole genome shotgun (WGS) entry which is preliminary data.</text>
</comment>
<organism evidence="1 2">
    <name type="scientific">Synaphobranchus kaupii</name>
    <name type="common">Kaup's arrowtooth eel</name>
    <dbReference type="NCBI Taxonomy" id="118154"/>
    <lineage>
        <taxon>Eukaryota</taxon>
        <taxon>Metazoa</taxon>
        <taxon>Chordata</taxon>
        <taxon>Craniata</taxon>
        <taxon>Vertebrata</taxon>
        <taxon>Euteleostomi</taxon>
        <taxon>Actinopterygii</taxon>
        <taxon>Neopterygii</taxon>
        <taxon>Teleostei</taxon>
        <taxon>Anguilliformes</taxon>
        <taxon>Synaphobranchidae</taxon>
        <taxon>Synaphobranchus</taxon>
    </lineage>
</organism>
<accession>A0A9Q1JDS2</accession>
<keyword evidence="2" id="KW-1185">Reference proteome</keyword>
<evidence type="ECO:0000313" key="1">
    <source>
        <dbReference type="EMBL" id="KAJ8380609.1"/>
    </source>
</evidence>
<gene>
    <name evidence="1" type="ORF">SKAU_G00013870</name>
</gene>
<dbReference type="AlphaFoldDB" id="A0A9Q1JDS2"/>
<name>A0A9Q1JDS2_SYNKA</name>
<sequence>MPSKNELAGWTAEASRGLFWGGWTSPRPAPVAGSLPLLSEPRQVNARPARCETSAAEAGISTRPPAEAESWNTGVKLSGMMMSLVYRSGSGGWVGEQEGRE</sequence>